<comment type="caution">
    <text evidence="2">The sequence shown here is derived from an EMBL/GenBank/DDBJ whole genome shotgun (WGS) entry which is preliminary data.</text>
</comment>
<gene>
    <name evidence="2" type="ORF">C7C45_07435</name>
</gene>
<organism evidence="2 3">
    <name type="scientific">Micromonospora arborensis</name>
    <dbReference type="NCBI Taxonomy" id="2116518"/>
    <lineage>
        <taxon>Bacteria</taxon>
        <taxon>Bacillati</taxon>
        <taxon>Actinomycetota</taxon>
        <taxon>Actinomycetes</taxon>
        <taxon>Micromonosporales</taxon>
        <taxon>Micromonosporaceae</taxon>
        <taxon>Micromonospora</taxon>
    </lineage>
</organism>
<dbReference type="Pfam" id="PF24024">
    <property type="entry name" value="DUF7336"/>
    <property type="match status" value="1"/>
</dbReference>
<evidence type="ECO:0000313" key="3">
    <source>
        <dbReference type="Proteomes" id="UP000248333"/>
    </source>
</evidence>
<dbReference type="AlphaFoldDB" id="A0A318NPH0"/>
<dbReference type="InterPro" id="IPR055760">
    <property type="entry name" value="DUF7336"/>
</dbReference>
<dbReference type="RefSeq" id="WP_110562888.1">
    <property type="nucleotide sequence ID" value="NZ_PYBV01000009.1"/>
</dbReference>
<proteinExistence type="predicted"/>
<keyword evidence="3" id="KW-1185">Reference proteome</keyword>
<sequence>MEVFLLWHVRHARWLDGRPTTHRDEACELVWDEEDGDDLKILGVYSSEARAEERIQRARKLPGFRDEPDCFYLNRYSLDEDQWNDGFVSIAADGQAD</sequence>
<dbReference type="EMBL" id="PYBV01000009">
    <property type="protein sequence ID" value="PYC73481.1"/>
    <property type="molecule type" value="Genomic_DNA"/>
</dbReference>
<reference evidence="2 3" key="1">
    <citation type="submission" date="2018-03" db="EMBL/GenBank/DDBJ databases">
        <title>Bioinformatic expansion and discovery of thiopeptide antibiotics.</title>
        <authorList>
            <person name="Schwalen C.J."/>
            <person name="Hudson G.A."/>
            <person name="Mitchell D.A."/>
        </authorList>
    </citation>
    <scope>NUCLEOTIDE SEQUENCE [LARGE SCALE GENOMIC DNA]</scope>
    <source>
        <strain evidence="2 3">NRRL 8041</strain>
    </source>
</reference>
<name>A0A318NPH0_9ACTN</name>
<accession>A0A318NPH0</accession>
<dbReference type="Proteomes" id="UP000248333">
    <property type="component" value="Unassembled WGS sequence"/>
</dbReference>
<feature type="domain" description="DUF7336" evidence="1">
    <location>
        <begin position="36"/>
        <end position="87"/>
    </location>
</feature>
<dbReference type="OrthoDB" id="1453790at2"/>
<evidence type="ECO:0000313" key="2">
    <source>
        <dbReference type="EMBL" id="PYC73481.1"/>
    </source>
</evidence>
<protein>
    <recommendedName>
        <fullName evidence="1">DUF7336 domain-containing protein</fullName>
    </recommendedName>
</protein>
<evidence type="ECO:0000259" key="1">
    <source>
        <dbReference type="Pfam" id="PF24024"/>
    </source>
</evidence>